<dbReference type="InterPro" id="IPR017907">
    <property type="entry name" value="Znf_RING_CS"/>
</dbReference>
<reference evidence="7" key="1">
    <citation type="submission" date="2020-11" db="EMBL/GenBank/DDBJ databases">
        <authorList>
            <consortium name="DOE Joint Genome Institute"/>
            <person name="Ahrendt S."/>
            <person name="Riley R."/>
            <person name="Andreopoulos W."/>
            <person name="Labutti K."/>
            <person name="Pangilinan J."/>
            <person name="Ruiz-Duenas F.J."/>
            <person name="Barrasa J.M."/>
            <person name="Sanchez-Garcia M."/>
            <person name="Camarero S."/>
            <person name="Miyauchi S."/>
            <person name="Serrano A."/>
            <person name="Linde D."/>
            <person name="Babiker R."/>
            <person name="Drula E."/>
            <person name="Ayuso-Fernandez I."/>
            <person name="Pacheco R."/>
            <person name="Padilla G."/>
            <person name="Ferreira P."/>
            <person name="Barriuso J."/>
            <person name="Kellner H."/>
            <person name="Castanera R."/>
            <person name="Alfaro M."/>
            <person name="Ramirez L."/>
            <person name="Pisabarro A.G."/>
            <person name="Kuo A."/>
            <person name="Tritt A."/>
            <person name="Lipzen A."/>
            <person name="He G."/>
            <person name="Yan M."/>
            <person name="Ng V."/>
            <person name="Cullen D."/>
            <person name="Martin F."/>
            <person name="Rosso M.-N."/>
            <person name="Henrissat B."/>
            <person name="Hibbett D."/>
            <person name="Martinez A.T."/>
            <person name="Grigoriev I.V."/>
        </authorList>
    </citation>
    <scope>NUCLEOTIDE SEQUENCE</scope>
    <source>
        <strain evidence="7">AH 40177</strain>
    </source>
</reference>
<dbReference type="AlphaFoldDB" id="A0A9P5Q1S5"/>
<dbReference type="PROSITE" id="PS00518">
    <property type="entry name" value="ZF_RING_1"/>
    <property type="match status" value="1"/>
</dbReference>
<accession>A0A9P5Q1S5</accession>
<dbReference type="GO" id="GO:0008270">
    <property type="term" value="F:zinc ion binding"/>
    <property type="evidence" value="ECO:0007669"/>
    <property type="project" value="UniProtKB-KW"/>
</dbReference>
<dbReference type="InterPro" id="IPR013083">
    <property type="entry name" value="Znf_RING/FYVE/PHD"/>
</dbReference>
<evidence type="ECO:0000259" key="6">
    <source>
        <dbReference type="PROSITE" id="PS50089"/>
    </source>
</evidence>
<organism evidence="7 8">
    <name type="scientific">Rhodocollybia butyracea</name>
    <dbReference type="NCBI Taxonomy" id="206335"/>
    <lineage>
        <taxon>Eukaryota</taxon>
        <taxon>Fungi</taxon>
        <taxon>Dikarya</taxon>
        <taxon>Basidiomycota</taxon>
        <taxon>Agaricomycotina</taxon>
        <taxon>Agaricomycetes</taxon>
        <taxon>Agaricomycetidae</taxon>
        <taxon>Agaricales</taxon>
        <taxon>Marasmiineae</taxon>
        <taxon>Omphalotaceae</taxon>
        <taxon>Rhodocollybia</taxon>
    </lineage>
</organism>
<dbReference type="Proteomes" id="UP000772434">
    <property type="component" value="Unassembled WGS sequence"/>
</dbReference>
<evidence type="ECO:0000313" key="8">
    <source>
        <dbReference type="Proteomes" id="UP000772434"/>
    </source>
</evidence>
<proteinExistence type="predicted"/>
<comment type="caution">
    <text evidence="7">The sequence shown here is derived from an EMBL/GenBank/DDBJ whole genome shotgun (WGS) entry which is preliminary data.</text>
</comment>
<gene>
    <name evidence="7" type="ORF">BDP27DRAFT_1216189</name>
</gene>
<dbReference type="OrthoDB" id="6270329at2759"/>
<keyword evidence="3" id="KW-0862">Zinc</keyword>
<dbReference type="Pfam" id="PF00097">
    <property type="entry name" value="zf-C3HC4"/>
    <property type="match status" value="1"/>
</dbReference>
<evidence type="ECO:0000313" key="7">
    <source>
        <dbReference type="EMBL" id="KAF9073183.1"/>
    </source>
</evidence>
<name>A0A9P5Q1S5_9AGAR</name>
<evidence type="ECO:0000256" key="5">
    <source>
        <dbReference type="SAM" id="Coils"/>
    </source>
</evidence>
<dbReference type="EMBL" id="JADNRY010000019">
    <property type="protein sequence ID" value="KAF9073183.1"/>
    <property type="molecule type" value="Genomic_DNA"/>
</dbReference>
<dbReference type="SMART" id="SM00184">
    <property type="entry name" value="RING"/>
    <property type="match status" value="1"/>
</dbReference>
<keyword evidence="8" id="KW-1185">Reference proteome</keyword>
<feature type="coiled-coil region" evidence="5">
    <location>
        <begin position="98"/>
        <end position="160"/>
    </location>
</feature>
<evidence type="ECO:0000256" key="1">
    <source>
        <dbReference type="ARBA" id="ARBA00022723"/>
    </source>
</evidence>
<evidence type="ECO:0000256" key="3">
    <source>
        <dbReference type="ARBA" id="ARBA00022833"/>
    </source>
</evidence>
<dbReference type="SUPFAM" id="SSF57850">
    <property type="entry name" value="RING/U-box"/>
    <property type="match status" value="1"/>
</dbReference>
<evidence type="ECO:0000256" key="4">
    <source>
        <dbReference type="PROSITE-ProRule" id="PRU00175"/>
    </source>
</evidence>
<keyword evidence="1" id="KW-0479">Metal-binding</keyword>
<dbReference type="Gene3D" id="3.30.40.10">
    <property type="entry name" value="Zinc/RING finger domain, C3HC4 (zinc finger)"/>
    <property type="match status" value="1"/>
</dbReference>
<protein>
    <recommendedName>
        <fullName evidence="6">RING-type domain-containing protein</fullName>
    </recommendedName>
</protein>
<keyword evidence="2 4" id="KW-0863">Zinc-finger</keyword>
<evidence type="ECO:0000256" key="2">
    <source>
        <dbReference type="ARBA" id="ARBA00022771"/>
    </source>
</evidence>
<dbReference type="InterPro" id="IPR018957">
    <property type="entry name" value="Znf_C3HC4_RING-type"/>
</dbReference>
<dbReference type="InterPro" id="IPR001841">
    <property type="entry name" value="Znf_RING"/>
</dbReference>
<feature type="domain" description="RING-type" evidence="6">
    <location>
        <begin position="4"/>
        <end position="48"/>
    </location>
</feature>
<keyword evidence="5" id="KW-0175">Coiled coil</keyword>
<sequence>MPTCNICIDELSGPVALPCGHVFCGTCLIRTINSIKPTTSMQPCPTCRSLYSIAYIDPSAIPDSIRPHVTPGIRKLFLEESGPSSPTPSPTPAAVSECERLSAENKNLRVNCAVWKRRAEFHAAATLGLLNLARMGRDYNKQLKAEKDELQRECNMLKRKLGAEEFVIFFGIVQAEADLRVFF</sequence>
<dbReference type="PROSITE" id="PS50089">
    <property type="entry name" value="ZF_RING_2"/>
    <property type="match status" value="1"/>
</dbReference>